<keyword evidence="2" id="KW-0012">Acyltransferase</keyword>
<name>A0A7W0CUG8_9ACTN</name>
<sequence length="300" mass="33499">MIEQLMAHEGDRLKAIRLRALQEAPDAFFRTFEEERDYSDDRWTESLKNPELVWFIASLDATDVGLVGGRIENGSVMVFSMWVAPEARGKGIASVLIDMVVDWARAQKAEQVELWAVDSNHGALELYRRKGFLPSGETALMRDLLPESHYVRSLLFRTAKLDDLSAIVALIADDSIAAARTGQYGEVHERAFHAIESDPNNELVVAEIDGEIVGTAQLTYIPGVSRNGATRLQVEAVRVATHLRGRGLGRKMMEWCHAKGRARACVMVQLTSDKARSDAHRFYEGLGYARSHEGFKLTLD</sequence>
<dbReference type="AlphaFoldDB" id="A0A7W0CUG8"/>
<evidence type="ECO:0000313" key="5">
    <source>
        <dbReference type="Proteomes" id="UP000530928"/>
    </source>
</evidence>
<proteinExistence type="predicted"/>
<accession>A0A7W0CUG8</accession>
<dbReference type="SUPFAM" id="SSF55729">
    <property type="entry name" value="Acyl-CoA N-acyltransferases (Nat)"/>
    <property type="match status" value="2"/>
</dbReference>
<dbReference type="PROSITE" id="PS51186">
    <property type="entry name" value="GNAT"/>
    <property type="match status" value="2"/>
</dbReference>
<dbReference type="PANTHER" id="PTHR43877:SF2">
    <property type="entry name" value="AMINOALKYLPHOSPHONATE N-ACETYLTRANSFERASE-RELATED"/>
    <property type="match status" value="1"/>
</dbReference>
<gene>
    <name evidence="4" type="ORF">HNR30_008933</name>
</gene>
<dbReference type="Proteomes" id="UP000530928">
    <property type="component" value="Unassembled WGS sequence"/>
</dbReference>
<evidence type="ECO:0000256" key="2">
    <source>
        <dbReference type="ARBA" id="ARBA00023315"/>
    </source>
</evidence>
<evidence type="ECO:0000313" key="4">
    <source>
        <dbReference type="EMBL" id="MBA2897531.1"/>
    </source>
</evidence>
<reference evidence="4 5" key="1">
    <citation type="submission" date="2020-07" db="EMBL/GenBank/DDBJ databases">
        <title>Genomic Encyclopedia of Type Strains, Phase IV (KMG-IV): sequencing the most valuable type-strain genomes for metagenomic binning, comparative biology and taxonomic classification.</title>
        <authorList>
            <person name="Goeker M."/>
        </authorList>
    </citation>
    <scope>NUCLEOTIDE SEQUENCE [LARGE SCALE GENOMIC DNA]</scope>
    <source>
        <strain evidence="4 5">DSM 45533</strain>
    </source>
</reference>
<evidence type="ECO:0000256" key="1">
    <source>
        <dbReference type="ARBA" id="ARBA00022679"/>
    </source>
</evidence>
<keyword evidence="1 4" id="KW-0808">Transferase</keyword>
<dbReference type="CDD" id="cd04301">
    <property type="entry name" value="NAT_SF"/>
    <property type="match status" value="2"/>
</dbReference>
<dbReference type="InterPro" id="IPR000182">
    <property type="entry name" value="GNAT_dom"/>
</dbReference>
<feature type="domain" description="N-acetyltransferase" evidence="3">
    <location>
        <begin position="16"/>
        <end position="157"/>
    </location>
</feature>
<dbReference type="GO" id="GO:0016747">
    <property type="term" value="F:acyltransferase activity, transferring groups other than amino-acyl groups"/>
    <property type="evidence" value="ECO:0007669"/>
    <property type="project" value="InterPro"/>
</dbReference>
<dbReference type="InterPro" id="IPR050832">
    <property type="entry name" value="Bact_Acetyltransf"/>
</dbReference>
<feature type="domain" description="N-acetyltransferase" evidence="3">
    <location>
        <begin position="154"/>
        <end position="300"/>
    </location>
</feature>
<evidence type="ECO:0000259" key="3">
    <source>
        <dbReference type="PROSITE" id="PS51186"/>
    </source>
</evidence>
<dbReference type="Gene3D" id="3.40.630.30">
    <property type="match status" value="2"/>
</dbReference>
<dbReference type="InterPro" id="IPR016181">
    <property type="entry name" value="Acyl_CoA_acyltransferase"/>
</dbReference>
<dbReference type="EMBL" id="JACDUR010000012">
    <property type="protein sequence ID" value="MBA2897531.1"/>
    <property type="molecule type" value="Genomic_DNA"/>
</dbReference>
<comment type="caution">
    <text evidence="4">The sequence shown here is derived from an EMBL/GenBank/DDBJ whole genome shotgun (WGS) entry which is preliminary data.</text>
</comment>
<dbReference type="PANTHER" id="PTHR43877">
    <property type="entry name" value="AMINOALKYLPHOSPHONATE N-ACETYLTRANSFERASE-RELATED-RELATED"/>
    <property type="match status" value="1"/>
</dbReference>
<keyword evidence="5" id="KW-1185">Reference proteome</keyword>
<dbReference type="Pfam" id="PF00583">
    <property type="entry name" value="Acetyltransf_1"/>
    <property type="match status" value="2"/>
</dbReference>
<protein>
    <submittedName>
        <fullName evidence="4">GNAT superfamily N-acetyltransferase</fullName>
    </submittedName>
</protein>
<organism evidence="4 5">
    <name type="scientific">Nonomuraea soli</name>
    <dbReference type="NCBI Taxonomy" id="1032476"/>
    <lineage>
        <taxon>Bacteria</taxon>
        <taxon>Bacillati</taxon>
        <taxon>Actinomycetota</taxon>
        <taxon>Actinomycetes</taxon>
        <taxon>Streptosporangiales</taxon>
        <taxon>Streptosporangiaceae</taxon>
        <taxon>Nonomuraea</taxon>
    </lineage>
</organism>
<dbReference type="RefSeq" id="WP_181616236.1">
    <property type="nucleotide sequence ID" value="NZ_BAABAM010000014.1"/>
</dbReference>